<dbReference type="RefSeq" id="WP_231419630.1">
    <property type="nucleotide sequence ID" value="NZ_CP126446.1"/>
</dbReference>
<feature type="transmembrane region" description="Helical" evidence="1">
    <location>
        <begin position="12"/>
        <end position="29"/>
    </location>
</feature>
<reference evidence="2 3" key="1">
    <citation type="submission" date="2023-05" db="EMBL/GenBank/DDBJ databases">
        <title>Comparative genomics reveals the evidence of polycyclic aromatic hydrocarbons degradation in moderately halophilic genus Pontibacillus.</title>
        <authorList>
            <person name="Yang H."/>
            <person name="Qian Z."/>
        </authorList>
    </citation>
    <scope>NUCLEOTIDE SEQUENCE [LARGE SCALE GENOMIC DNA]</scope>
    <source>
        <strain evidence="3">HN14</strain>
    </source>
</reference>
<protein>
    <recommendedName>
        <fullName evidence="4">Beta-carotene 15,15'-monooxygenase</fullName>
    </recommendedName>
</protein>
<sequence length="370" mass="42481">MNPTVSKKPVAWFRLFLIMGLVLLPNLLVQKFELAGTVTSGAVWGTAVDLLIVFPLACYFFVLRRRPSLIVFVPLMFAGLMALNWIVPDYAREHLWWINRSLIVVEASIIFIELLLFIWVIRYLPVIRRSIREARSSYYHLSMSTVKGIEKAFANVTGRRKTMQRVLGFLITDLSAFYYVFAGKREDVKRYTTAPVFSYHKNSEYLGVFIMIVHGLLIEIIGVHFLVSQWSHTAAWIVTLLDIYALIFVVADYQAIRKSPIILDHKGIHIQKGLRFFTFIPYESIQDIHQTTVTAKECEKDKEAVSLTLPSLETQPPQWTIQLEEPVDVRLVFGLSKKVERIHITVDEPNCFLEIFKNARGISGSNELGE</sequence>
<feature type="transmembrane region" description="Helical" evidence="1">
    <location>
        <begin position="107"/>
        <end position="125"/>
    </location>
</feature>
<evidence type="ECO:0000313" key="2">
    <source>
        <dbReference type="EMBL" id="WIF98362.1"/>
    </source>
</evidence>
<accession>A0ABY8UXX7</accession>
<feature type="transmembrane region" description="Helical" evidence="1">
    <location>
        <begin position="233"/>
        <end position="251"/>
    </location>
</feature>
<keyword evidence="3" id="KW-1185">Reference proteome</keyword>
<feature type="transmembrane region" description="Helical" evidence="1">
    <location>
        <begin position="205"/>
        <end position="227"/>
    </location>
</feature>
<name>A0ABY8UXX7_9BACI</name>
<gene>
    <name evidence="2" type="ORF">QNI29_01360</name>
</gene>
<dbReference type="Proteomes" id="UP001236652">
    <property type="component" value="Chromosome"/>
</dbReference>
<organism evidence="2 3">
    <name type="scientific">Pontibacillus chungwhensis</name>
    <dbReference type="NCBI Taxonomy" id="265426"/>
    <lineage>
        <taxon>Bacteria</taxon>
        <taxon>Bacillati</taxon>
        <taxon>Bacillota</taxon>
        <taxon>Bacilli</taxon>
        <taxon>Bacillales</taxon>
        <taxon>Bacillaceae</taxon>
        <taxon>Pontibacillus</taxon>
    </lineage>
</organism>
<evidence type="ECO:0000313" key="3">
    <source>
        <dbReference type="Proteomes" id="UP001236652"/>
    </source>
</evidence>
<keyword evidence="1" id="KW-0812">Transmembrane</keyword>
<feature type="transmembrane region" description="Helical" evidence="1">
    <location>
        <begin position="69"/>
        <end position="87"/>
    </location>
</feature>
<evidence type="ECO:0000256" key="1">
    <source>
        <dbReference type="SAM" id="Phobius"/>
    </source>
</evidence>
<keyword evidence="1" id="KW-1133">Transmembrane helix</keyword>
<evidence type="ECO:0008006" key="4">
    <source>
        <dbReference type="Google" id="ProtNLM"/>
    </source>
</evidence>
<proteinExistence type="predicted"/>
<keyword evidence="1" id="KW-0472">Membrane</keyword>
<dbReference type="EMBL" id="CP126446">
    <property type="protein sequence ID" value="WIF98362.1"/>
    <property type="molecule type" value="Genomic_DNA"/>
</dbReference>
<feature type="transmembrane region" description="Helical" evidence="1">
    <location>
        <begin position="41"/>
        <end position="62"/>
    </location>
</feature>